<sequence>MVGRSYLSLQRLRVEDVPQHPEFKRPSVSAPALTTFLAAVFSEALKEDFETGFTVEGTWAPTGKNVKITGLDGGSSAVPVSVEQRKKGKGDNTWFARRSKHAETDVRHTELDALLMNDHSWWEYQYTPDLYDGNLLLEWDAKTLADAAGSLKQDLGIADVEMRIVQMFHVLPGPLQDRVFHALAISGKQEGQSVNMQIPVDYSSFATVEAIRARSRLEPQGNAFRYNTEKNRHENREPKPTKMQQERSGKKVTEGVYASLERIRIITGAKPQYTQWDMMTLSNAGGVVSSVPVAMQKGQLLEASAPSYNPGTYGAMPGGYGQGNQYPPNTQSSDPYSQQPHSDVPPPPPPKPYGFAAAVQKQNEHNVQYAQNTQSAQNWQQPQQGSTAFAPQAQQGGYPVYNNAAHPPPSATPAGSYFPPPQSGRPESMYGADQVGISASPVHQRPGSTVMSPNEQAPAYIPPSLSGQGVQAYMPSNTNPMPGVYVPPPPDVPAWQQAQHAPLQGGNKRFTYTKPSVDPSFYAQGYQGVQPAQQLPPPLPPRFDQGGVPQQQTPQHYAQQPPQYNQTHPQQPPQPPPAHSQISQQQQQPQAPAHFGQLGQPIQPLQQQYGQPLQVPQSYMQQQAAQLDQYAQQHQQYQAQHQVQSPAPPPVQKTAAYQQPQQGQQYRHQPQQQWQSQQQPQQPQEPPQPAVGQQYHPAPEQGIQAPKPLDRADTNPPDFVHQSSQQDHYVSPVVSQHPSSFAQGHPTSARTDSISSIALANLHSQRAANRTASPKPPSFKNPTPPPPRDDASRFSALGTGGPSDWETFGTGDEIDDEAMFVRKPRPVQLDSTEIPAPRQPSPPSTQGWPSPANTAPITQSGRRDTYQPTPPTTTVSPVHVHRTPSPRTPQQHSFAKDAPLAPLQASPQHLQKYEAPQDARHGFVMGEVLWGEPDSPRQLHNASQRAQIEGAGAPSTGPHGVQVPAPIQIPVNNVLAPSVETPKQKRPGASRFFSDVGTTWGLSPQNKEQQNGPWGSKDDGDLPAKLQAKDEELWRLRRESKDEMQRVQAEVEAGKAELLAQIDRLKADEGAARMLADQQSAQLNQQVETMKAAAEQAKIDADTLKRENDLTIERIKEDIEGKEDTIKERDETISNLRKQLDDLRQQIGDAHRQLEDAHTQLDDAQRQLEEEKTKVAPDPPKPTALELIPDLDPWYAGSLERYIGMLRGEANEPQVEDKIKTFKSFLKAESTIRGIEYYDAPAIASVVEHSQATQPSGERRELSIAVPHDSPDDDDYEYSPGGRPLLKRPTIPAEASIAARVPGVTSSQSTAILTPASSVHDDSTPIQSPPEEQPQPQYKAYVPPIMSTDVSSSLAQRQAAASPVLPHITSPIGPGHNGDEIFFGSHEPSGHRAGHKLTLSDDTGGVPIVAPLNLASSRPVSVGIASKGNALDTLKSLLPAQLGPDQFRPPTPSSELEDLRKEAATIKANSMNIEEVTKPWEKSASLTRRKNDDARRKRHEETEEHNDELFNSDEISYAELKDLEAEQKDKENKLKIQEAQDEVKSYVETVFDKVYDSLQADIAKLTDLSIKAETLLQTSVSGVKSLGRGSALSTKACLELLIDIHEQIEKNHDQVVQAIAERDKRYKKTEVQPAYNAGDKAKLKTMEKHFEQAEKQAICRAKNEKAERLSDLVKTAEDAVVSAASVEQSERNRIIAAVRDLTDGDNSDILRRTSETLDLLYASSKSLLAMFNRLEISLNTTEVDADVAQALIDGAPEFKIKEMQTEMTAREAQLKEEFAGRLGVLDQDHDEAEQLIKEKGGSVEPNSEQEKEKRLRAALEEAKRRNGHA</sequence>
<comment type="caution">
    <text evidence="4">The sequence shown here is derived from an EMBL/GenBank/DDBJ whole genome shotgun (WGS) entry which is preliminary data.</text>
</comment>
<dbReference type="Proteomes" id="UP000758155">
    <property type="component" value="Unassembled WGS sequence"/>
</dbReference>
<feature type="compositionally biased region" description="Polar residues" evidence="2">
    <location>
        <begin position="369"/>
        <end position="395"/>
    </location>
</feature>
<protein>
    <recommendedName>
        <fullName evidence="3">DUF3074 domain-containing protein</fullName>
    </recommendedName>
</protein>
<dbReference type="EMBL" id="SWKV01000091">
    <property type="protein sequence ID" value="KAF3032874.1"/>
    <property type="molecule type" value="Genomic_DNA"/>
</dbReference>
<evidence type="ECO:0000313" key="5">
    <source>
        <dbReference type="Proteomes" id="UP000758155"/>
    </source>
</evidence>
<accession>A0A9P4WI48</accession>
<feature type="compositionally biased region" description="Pro residues" evidence="2">
    <location>
        <begin position="774"/>
        <end position="786"/>
    </location>
</feature>
<evidence type="ECO:0000259" key="3">
    <source>
        <dbReference type="Pfam" id="PF11274"/>
    </source>
</evidence>
<feature type="region of interest" description="Disordered" evidence="2">
    <location>
        <begin position="369"/>
        <end position="460"/>
    </location>
</feature>
<evidence type="ECO:0000256" key="2">
    <source>
        <dbReference type="SAM" id="MobiDB-lite"/>
    </source>
</evidence>
<feature type="region of interest" description="Disordered" evidence="2">
    <location>
        <begin position="632"/>
        <end position="918"/>
    </location>
</feature>
<feature type="compositionally biased region" description="Pro residues" evidence="2">
    <location>
        <begin position="343"/>
        <end position="352"/>
    </location>
</feature>
<evidence type="ECO:0000313" key="4">
    <source>
        <dbReference type="EMBL" id="KAF3032874.1"/>
    </source>
</evidence>
<feature type="region of interest" description="Disordered" evidence="2">
    <location>
        <begin position="314"/>
        <end position="355"/>
    </location>
</feature>
<feature type="coiled-coil region" evidence="1">
    <location>
        <begin position="1037"/>
        <end position="1174"/>
    </location>
</feature>
<dbReference type="OrthoDB" id="1883964at2759"/>
<feature type="compositionally biased region" description="Basic and acidic residues" evidence="2">
    <location>
        <begin position="1489"/>
        <end position="1502"/>
    </location>
</feature>
<dbReference type="InterPro" id="IPR024500">
    <property type="entry name" value="DUF3074"/>
</dbReference>
<feature type="region of interest" description="Disordered" evidence="2">
    <location>
        <begin position="530"/>
        <end position="597"/>
    </location>
</feature>
<feature type="region of interest" description="Disordered" evidence="2">
    <location>
        <begin position="980"/>
        <end position="1024"/>
    </location>
</feature>
<feature type="region of interest" description="Disordered" evidence="2">
    <location>
        <begin position="931"/>
        <end position="964"/>
    </location>
</feature>
<dbReference type="PANTHER" id="PTHR40370:SF1">
    <property type="entry name" value="DUF3074 DOMAIN-CONTAINING PROTEIN"/>
    <property type="match status" value="1"/>
</dbReference>
<dbReference type="PANTHER" id="PTHR40370">
    <property type="entry name" value="EXPRESSED PROTEIN"/>
    <property type="match status" value="1"/>
</dbReference>
<gene>
    <name evidence="4" type="ORF">E8E12_004071</name>
</gene>
<feature type="compositionally biased region" description="Polar residues" evidence="2">
    <location>
        <begin position="844"/>
        <end position="860"/>
    </location>
</feature>
<feature type="region of interest" description="Disordered" evidence="2">
    <location>
        <begin position="1317"/>
        <end position="1336"/>
    </location>
</feature>
<feature type="compositionally biased region" description="Polar residues" evidence="2">
    <location>
        <begin position="721"/>
        <end position="772"/>
    </location>
</feature>
<feature type="compositionally biased region" description="Polar residues" evidence="2">
    <location>
        <begin position="330"/>
        <end position="341"/>
    </location>
</feature>
<feature type="region of interest" description="Disordered" evidence="2">
    <location>
        <begin position="222"/>
        <end position="253"/>
    </location>
</feature>
<feature type="compositionally biased region" description="Low complexity" evidence="2">
    <location>
        <begin position="658"/>
        <end position="682"/>
    </location>
</feature>
<feature type="compositionally biased region" description="Low complexity" evidence="2">
    <location>
        <begin position="632"/>
        <end position="645"/>
    </location>
</feature>
<evidence type="ECO:0000256" key="1">
    <source>
        <dbReference type="SAM" id="Coils"/>
    </source>
</evidence>
<keyword evidence="5" id="KW-1185">Reference proteome</keyword>
<feature type="region of interest" description="Disordered" evidence="2">
    <location>
        <begin position="1789"/>
        <end position="1829"/>
    </location>
</feature>
<dbReference type="Pfam" id="PF11274">
    <property type="entry name" value="DUF3074"/>
    <property type="match status" value="1"/>
</dbReference>
<feature type="compositionally biased region" description="Polar residues" evidence="2">
    <location>
        <begin position="996"/>
        <end position="1013"/>
    </location>
</feature>
<feature type="compositionally biased region" description="Basic and acidic residues" evidence="2">
    <location>
        <begin position="1808"/>
        <end position="1829"/>
    </location>
</feature>
<reference evidence="4" key="1">
    <citation type="submission" date="2019-04" db="EMBL/GenBank/DDBJ databases">
        <title>Sequencing of skin fungus with MAO and IRED activity.</title>
        <authorList>
            <person name="Marsaioli A.J."/>
            <person name="Bonatto J.M.C."/>
            <person name="Reis Junior O."/>
        </authorList>
    </citation>
    <scope>NUCLEOTIDE SEQUENCE</scope>
    <source>
        <strain evidence="4">28M1</strain>
    </source>
</reference>
<feature type="compositionally biased region" description="Polar residues" evidence="2">
    <location>
        <begin position="446"/>
        <end position="455"/>
    </location>
</feature>
<feature type="compositionally biased region" description="Low complexity" evidence="2">
    <location>
        <begin position="549"/>
        <end position="569"/>
    </location>
</feature>
<organism evidence="4 5">
    <name type="scientific">Didymella heteroderae</name>
    <dbReference type="NCBI Taxonomy" id="1769908"/>
    <lineage>
        <taxon>Eukaryota</taxon>
        <taxon>Fungi</taxon>
        <taxon>Dikarya</taxon>
        <taxon>Ascomycota</taxon>
        <taxon>Pezizomycotina</taxon>
        <taxon>Dothideomycetes</taxon>
        <taxon>Pleosporomycetidae</taxon>
        <taxon>Pleosporales</taxon>
        <taxon>Pleosporineae</taxon>
        <taxon>Didymellaceae</taxon>
        <taxon>Didymella</taxon>
    </lineage>
</organism>
<feature type="compositionally biased region" description="Basic and acidic residues" evidence="2">
    <location>
        <begin position="227"/>
        <end position="253"/>
    </location>
</feature>
<feature type="compositionally biased region" description="Basic and acidic residues" evidence="2">
    <location>
        <begin position="1792"/>
        <end position="1801"/>
    </location>
</feature>
<name>A0A9P4WI48_9PLEO</name>
<feature type="domain" description="DUF3074" evidence="3">
    <location>
        <begin position="94"/>
        <end position="300"/>
    </location>
</feature>
<feature type="region of interest" description="Disordered" evidence="2">
    <location>
        <begin position="1250"/>
        <end position="1288"/>
    </location>
</feature>
<feature type="compositionally biased region" description="Low complexity" evidence="2">
    <location>
        <begin position="579"/>
        <end position="597"/>
    </location>
</feature>
<proteinExistence type="predicted"/>
<feature type="region of interest" description="Disordered" evidence="2">
    <location>
        <begin position="1476"/>
        <end position="1511"/>
    </location>
</feature>
<keyword evidence="1" id="KW-0175">Coiled coil</keyword>